<evidence type="ECO:0000256" key="2">
    <source>
        <dbReference type="ARBA" id="ARBA00022679"/>
    </source>
</evidence>
<evidence type="ECO:0000313" key="6">
    <source>
        <dbReference type="EMBL" id="KAF2283288.1"/>
    </source>
</evidence>
<dbReference type="InterPro" id="IPR029063">
    <property type="entry name" value="SAM-dependent_MTases_sf"/>
</dbReference>
<keyword evidence="2" id="KW-0808">Transferase</keyword>
<comment type="caution">
    <text evidence="6">The sequence shown here is derived from an EMBL/GenBank/DDBJ whole genome shotgun (WGS) entry which is preliminary data.</text>
</comment>
<dbReference type="Pfam" id="PF00891">
    <property type="entry name" value="Methyltransf_2"/>
    <property type="match status" value="1"/>
</dbReference>
<dbReference type="InterPro" id="IPR036390">
    <property type="entry name" value="WH_DNA-bd_sf"/>
</dbReference>
<dbReference type="Pfam" id="PF08100">
    <property type="entry name" value="Dimerisation"/>
    <property type="match status" value="1"/>
</dbReference>
<dbReference type="EMBL" id="JAAGAX010000020">
    <property type="protein sequence ID" value="KAF2283288.1"/>
    <property type="molecule type" value="Genomic_DNA"/>
</dbReference>
<feature type="domain" description="O-methyltransferase dimerisation" evidence="5">
    <location>
        <begin position="51"/>
        <end position="97"/>
    </location>
</feature>
<feature type="domain" description="O-methyltransferase C-terminal" evidence="4">
    <location>
        <begin position="118"/>
        <end position="173"/>
    </location>
</feature>
<evidence type="ECO:0000313" key="7">
    <source>
        <dbReference type="Proteomes" id="UP000467840"/>
    </source>
</evidence>
<protein>
    <submittedName>
        <fullName evidence="6">Uncharacterized protein</fullName>
    </submittedName>
</protein>
<sequence>MFEEIPPSDAFLLKVRLTLFSVYHSLNPRCDPQPWQTHYPFPAYSSLPVHPAKARCIPRLMRLLVHSGFFAQAKISEDDDQEEGYVLTSASQLLLKDNPLSVTPFLMAMLDPILTRPWHYVSTWFLNDDPTPFNTAHGRTLWEYAGHEPKLNDFFNEAMASDARLVMHVLINECEGSV</sequence>
<dbReference type="SUPFAM" id="SSF46785">
    <property type="entry name" value="Winged helix' DNA-binding domain"/>
    <property type="match status" value="1"/>
</dbReference>
<keyword evidence="1" id="KW-0489">Methyltransferase</keyword>
<dbReference type="Proteomes" id="UP000467840">
    <property type="component" value="Unassembled WGS sequence"/>
</dbReference>
<keyword evidence="7" id="KW-1185">Reference proteome</keyword>
<dbReference type="Gene3D" id="1.10.10.10">
    <property type="entry name" value="Winged helix-like DNA-binding domain superfamily/Winged helix DNA-binding domain"/>
    <property type="match status" value="1"/>
</dbReference>
<gene>
    <name evidence="6" type="ORF">GH714_043659</name>
</gene>
<dbReference type="Gene3D" id="3.40.50.150">
    <property type="entry name" value="Vaccinia Virus protein VP39"/>
    <property type="match status" value="1"/>
</dbReference>
<dbReference type="InterPro" id="IPR036388">
    <property type="entry name" value="WH-like_DNA-bd_sf"/>
</dbReference>
<organism evidence="6 7">
    <name type="scientific">Hevea brasiliensis</name>
    <name type="common">Para rubber tree</name>
    <name type="synonym">Siphonia brasiliensis</name>
    <dbReference type="NCBI Taxonomy" id="3981"/>
    <lineage>
        <taxon>Eukaryota</taxon>
        <taxon>Viridiplantae</taxon>
        <taxon>Streptophyta</taxon>
        <taxon>Embryophyta</taxon>
        <taxon>Tracheophyta</taxon>
        <taxon>Spermatophyta</taxon>
        <taxon>Magnoliopsida</taxon>
        <taxon>eudicotyledons</taxon>
        <taxon>Gunneridae</taxon>
        <taxon>Pentapetalae</taxon>
        <taxon>rosids</taxon>
        <taxon>fabids</taxon>
        <taxon>Malpighiales</taxon>
        <taxon>Euphorbiaceae</taxon>
        <taxon>Crotonoideae</taxon>
        <taxon>Micrandreae</taxon>
        <taxon>Hevea</taxon>
    </lineage>
</organism>
<dbReference type="SUPFAM" id="SSF53335">
    <property type="entry name" value="S-adenosyl-L-methionine-dependent methyltransferases"/>
    <property type="match status" value="1"/>
</dbReference>
<name>A0A6A6K530_HEVBR</name>
<dbReference type="PANTHER" id="PTHR11746">
    <property type="entry name" value="O-METHYLTRANSFERASE"/>
    <property type="match status" value="1"/>
</dbReference>
<proteinExistence type="predicted"/>
<dbReference type="InterPro" id="IPR012967">
    <property type="entry name" value="COMT_dimerisation"/>
</dbReference>
<dbReference type="GO" id="GO:0008171">
    <property type="term" value="F:O-methyltransferase activity"/>
    <property type="evidence" value="ECO:0007669"/>
    <property type="project" value="InterPro"/>
</dbReference>
<dbReference type="PROSITE" id="PS51683">
    <property type="entry name" value="SAM_OMT_II"/>
    <property type="match status" value="1"/>
</dbReference>
<dbReference type="GO" id="GO:0032259">
    <property type="term" value="P:methylation"/>
    <property type="evidence" value="ECO:0007669"/>
    <property type="project" value="UniProtKB-KW"/>
</dbReference>
<dbReference type="InterPro" id="IPR016461">
    <property type="entry name" value="COMT-like"/>
</dbReference>
<evidence type="ECO:0000256" key="1">
    <source>
        <dbReference type="ARBA" id="ARBA00022603"/>
    </source>
</evidence>
<evidence type="ECO:0000259" key="5">
    <source>
        <dbReference type="Pfam" id="PF08100"/>
    </source>
</evidence>
<reference evidence="6 7" key="1">
    <citation type="journal article" date="2020" name="Mol. Plant">
        <title>The Chromosome-Based Rubber Tree Genome Provides New Insights into Spurge Genome Evolution and Rubber Biosynthesis.</title>
        <authorList>
            <person name="Liu J."/>
            <person name="Shi C."/>
            <person name="Shi C.C."/>
            <person name="Li W."/>
            <person name="Zhang Q.J."/>
            <person name="Zhang Y."/>
            <person name="Li K."/>
            <person name="Lu H.F."/>
            <person name="Shi C."/>
            <person name="Zhu S.T."/>
            <person name="Xiao Z.Y."/>
            <person name="Nan H."/>
            <person name="Yue Y."/>
            <person name="Zhu X.G."/>
            <person name="Wu Y."/>
            <person name="Hong X.N."/>
            <person name="Fan G.Y."/>
            <person name="Tong Y."/>
            <person name="Zhang D."/>
            <person name="Mao C.L."/>
            <person name="Liu Y.L."/>
            <person name="Hao S.J."/>
            <person name="Liu W.Q."/>
            <person name="Lv M.Q."/>
            <person name="Zhang H.B."/>
            <person name="Liu Y."/>
            <person name="Hu-Tang G.R."/>
            <person name="Wang J.P."/>
            <person name="Wang J.H."/>
            <person name="Sun Y.H."/>
            <person name="Ni S.B."/>
            <person name="Chen W.B."/>
            <person name="Zhang X.C."/>
            <person name="Jiao Y.N."/>
            <person name="Eichler E.E."/>
            <person name="Li G.H."/>
            <person name="Liu X."/>
            <person name="Gao L.Z."/>
        </authorList>
    </citation>
    <scope>NUCLEOTIDE SEQUENCE [LARGE SCALE GENOMIC DNA]</scope>
    <source>
        <strain evidence="7">cv. GT1</strain>
        <tissue evidence="6">Leaf</tissue>
    </source>
</reference>
<dbReference type="InterPro" id="IPR001077">
    <property type="entry name" value="COMT_C"/>
</dbReference>
<keyword evidence="3" id="KW-0949">S-adenosyl-L-methionine</keyword>
<evidence type="ECO:0000256" key="3">
    <source>
        <dbReference type="ARBA" id="ARBA00022691"/>
    </source>
</evidence>
<dbReference type="AlphaFoldDB" id="A0A6A6K530"/>
<accession>A0A6A6K530</accession>
<evidence type="ECO:0000259" key="4">
    <source>
        <dbReference type="Pfam" id="PF00891"/>
    </source>
</evidence>